<dbReference type="Pfam" id="PF03781">
    <property type="entry name" value="FGE-sulfatase"/>
    <property type="match status" value="1"/>
</dbReference>
<dbReference type="PANTHER" id="PTHR23150:SF19">
    <property type="entry name" value="FORMYLGLYCINE-GENERATING ENZYME"/>
    <property type="match status" value="1"/>
</dbReference>
<gene>
    <name evidence="2" type="ORF">MNBD_CHLOROFLEXI01-1061</name>
</gene>
<protein>
    <submittedName>
        <fullName evidence="2">Sulfatase modifying factor 1 (C-alpha-formyglycine- generating enzyme 1)</fullName>
    </submittedName>
</protein>
<evidence type="ECO:0000259" key="1">
    <source>
        <dbReference type="Pfam" id="PF03781"/>
    </source>
</evidence>
<dbReference type="PANTHER" id="PTHR23150">
    <property type="entry name" value="SULFATASE MODIFYING FACTOR 1, 2"/>
    <property type="match status" value="1"/>
</dbReference>
<dbReference type="AlphaFoldDB" id="A0A3B0V068"/>
<name>A0A3B0V068_9ZZZZ</name>
<dbReference type="Gene3D" id="3.90.1580.10">
    <property type="entry name" value="paralog of FGE (formylglycine-generating enzyme)"/>
    <property type="match status" value="1"/>
</dbReference>
<organism evidence="2">
    <name type="scientific">hydrothermal vent metagenome</name>
    <dbReference type="NCBI Taxonomy" id="652676"/>
    <lineage>
        <taxon>unclassified sequences</taxon>
        <taxon>metagenomes</taxon>
        <taxon>ecological metagenomes</taxon>
    </lineage>
</organism>
<proteinExistence type="predicted"/>
<dbReference type="SUPFAM" id="SSF56436">
    <property type="entry name" value="C-type lectin-like"/>
    <property type="match status" value="1"/>
</dbReference>
<reference evidence="2" key="1">
    <citation type="submission" date="2018-06" db="EMBL/GenBank/DDBJ databases">
        <authorList>
            <person name="Zhirakovskaya E."/>
        </authorList>
    </citation>
    <scope>NUCLEOTIDE SEQUENCE</scope>
</reference>
<dbReference type="InterPro" id="IPR051043">
    <property type="entry name" value="Sulfatase_Mod_Factor_Kinase"/>
</dbReference>
<feature type="domain" description="Sulfatase-modifying factor enzyme-like" evidence="1">
    <location>
        <begin position="1"/>
        <end position="145"/>
    </location>
</feature>
<dbReference type="InterPro" id="IPR005532">
    <property type="entry name" value="SUMF_dom"/>
</dbReference>
<dbReference type="EMBL" id="UOEU01000177">
    <property type="protein sequence ID" value="VAW31187.1"/>
    <property type="molecule type" value="Genomic_DNA"/>
</dbReference>
<dbReference type="GO" id="GO:0120147">
    <property type="term" value="F:formylglycine-generating oxidase activity"/>
    <property type="evidence" value="ECO:0007669"/>
    <property type="project" value="TreeGrafter"/>
</dbReference>
<evidence type="ECO:0000313" key="2">
    <source>
        <dbReference type="EMBL" id="VAW31187.1"/>
    </source>
</evidence>
<sequence length="149" mass="16444">MPSEAEWEMAAGFDPVQSIILRYPWGDAFDGTKLNFCDANCPRDVADNRVDDGHRDTAPVGSFADGRSPIGAYDMAGNVMEWVSDWYDPRFYEGSTDTNPLGPPEGEFKVIRGGSWLSADDELRIVTRSSFDPSVARVNLGFRCAMTPP</sequence>
<dbReference type="InterPro" id="IPR016187">
    <property type="entry name" value="CTDL_fold"/>
</dbReference>
<accession>A0A3B0V068</accession>
<dbReference type="InterPro" id="IPR042095">
    <property type="entry name" value="SUMF_sf"/>
</dbReference>